<name>A0ABR9TK84_9FLAO</name>
<dbReference type="EMBL" id="PRDM01000002">
    <property type="protein sequence ID" value="MBE8725771.1"/>
    <property type="molecule type" value="Genomic_DNA"/>
</dbReference>
<accession>A0ABR9TK84</accession>
<gene>
    <name evidence="1" type="ORF">C4F50_12520</name>
</gene>
<protein>
    <submittedName>
        <fullName evidence="1">Uncharacterized protein</fullName>
    </submittedName>
</protein>
<comment type="caution">
    <text evidence="1">The sequence shown here is derived from an EMBL/GenBank/DDBJ whole genome shotgun (WGS) entry which is preliminary data.</text>
</comment>
<sequence length="223" mass="26225">MIERYRIVKNNTVQKHMTRLKYSLISQQFICPYEAVPFIRKNSKTDKTCSVSLEVFDIDFIQSFLEKFDVSNLYAISILDLTENFSVEDSCLVSKYNLYDKNIVIAKIDSNFFKKITYNSRGEIQKPFFFRTDNFEELNMQEVLNGCLYERELIIGEFRKNIVTVDLLKLLKNKPIKTVLEFYVDRTEASLEELLGLKDYVLDANEDYIAKIEISFDRSTLSN</sequence>
<evidence type="ECO:0000313" key="2">
    <source>
        <dbReference type="Proteomes" id="UP000640614"/>
    </source>
</evidence>
<keyword evidence="2" id="KW-1185">Reference proteome</keyword>
<reference evidence="1 2" key="1">
    <citation type="submission" date="2018-07" db="EMBL/GenBank/DDBJ databases">
        <title>Genome assembly of strain KB82.</title>
        <authorList>
            <person name="Kukolya J."/>
            <person name="Horvath B."/>
            <person name="Nagy I."/>
            <person name="Toth A."/>
        </authorList>
    </citation>
    <scope>NUCLEOTIDE SEQUENCE [LARGE SCALE GENOMIC DNA]</scope>
    <source>
        <strain evidence="1 2">Kb82</strain>
    </source>
</reference>
<proteinExistence type="predicted"/>
<dbReference type="Proteomes" id="UP000640614">
    <property type="component" value="Unassembled WGS sequence"/>
</dbReference>
<organism evidence="1 2">
    <name type="scientific">Flavobacterium hungaricum</name>
    <dbReference type="NCBI Taxonomy" id="2082725"/>
    <lineage>
        <taxon>Bacteria</taxon>
        <taxon>Pseudomonadati</taxon>
        <taxon>Bacteroidota</taxon>
        <taxon>Flavobacteriia</taxon>
        <taxon>Flavobacteriales</taxon>
        <taxon>Flavobacteriaceae</taxon>
        <taxon>Flavobacterium</taxon>
    </lineage>
</organism>
<evidence type="ECO:0000313" key="1">
    <source>
        <dbReference type="EMBL" id="MBE8725771.1"/>
    </source>
</evidence>